<dbReference type="EMBL" id="PVEM01000003">
    <property type="protein sequence ID" value="PTD09762.1"/>
    <property type="molecule type" value="Genomic_DNA"/>
</dbReference>
<dbReference type="SUPFAM" id="SSF50129">
    <property type="entry name" value="GroES-like"/>
    <property type="match status" value="1"/>
</dbReference>
<keyword evidence="2" id="KW-1185">Reference proteome</keyword>
<gene>
    <name evidence="1" type="ORF">FCULG_00008007</name>
</gene>
<reference evidence="1 2" key="1">
    <citation type="submission" date="2018-02" db="EMBL/GenBank/DDBJ databases">
        <title>Fusarium culmorum secondary metabolites in fungal-bacterial-plant interactions.</title>
        <authorList>
            <person name="Schmidt R."/>
        </authorList>
    </citation>
    <scope>NUCLEOTIDE SEQUENCE [LARGE SCALE GENOMIC DNA]</scope>
    <source>
        <strain evidence="1 2">PV</strain>
    </source>
</reference>
<sequence>MANHPPPPQKMKALRLLEYNKGYKLCDDAPVPTPKPDEVLVRVATVGFCHSDLMVHHGLTQSAAGLTYQKVDMWETV</sequence>
<accession>A0A2T4H1U2</accession>
<dbReference type="InterPro" id="IPR011032">
    <property type="entry name" value="GroES-like_sf"/>
</dbReference>
<proteinExistence type="predicted"/>
<name>A0A2T4H1U2_FUSCU</name>
<organism evidence="1 2">
    <name type="scientific">Fusarium culmorum</name>
    <dbReference type="NCBI Taxonomy" id="5516"/>
    <lineage>
        <taxon>Eukaryota</taxon>
        <taxon>Fungi</taxon>
        <taxon>Dikarya</taxon>
        <taxon>Ascomycota</taxon>
        <taxon>Pezizomycotina</taxon>
        <taxon>Sordariomycetes</taxon>
        <taxon>Hypocreomycetidae</taxon>
        <taxon>Hypocreales</taxon>
        <taxon>Nectriaceae</taxon>
        <taxon>Fusarium</taxon>
    </lineage>
</organism>
<dbReference type="Proteomes" id="UP000241587">
    <property type="component" value="Unassembled WGS sequence"/>
</dbReference>
<comment type="caution">
    <text evidence="1">The sequence shown here is derived from an EMBL/GenBank/DDBJ whole genome shotgun (WGS) entry which is preliminary data.</text>
</comment>
<evidence type="ECO:0000313" key="1">
    <source>
        <dbReference type="EMBL" id="PTD09762.1"/>
    </source>
</evidence>
<evidence type="ECO:0000313" key="2">
    <source>
        <dbReference type="Proteomes" id="UP000241587"/>
    </source>
</evidence>
<dbReference type="Gene3D" id="3.90.180.10">
    <property type="entry name" value="Medium-chain alcohol dehydrogenases, catalytic domain"/>
    <property type="match status" value="1"/>
</dbReference>
<protein>
    <submittedName>
        <fullName evidence="1">Uncharacterized protein</fullName>
    </submittedName>
</protein>
<dbReference type="AlphaFoldDB" id="A0A2T4H1U2"/>
<dbReference type="OrthoDB" id="256333at2759"/>